<dbReference type="Proteomes" id="UP001497516">
    <property type="component" value="Chromosome 1"/>
</dbReference>
<protein>
    <submittedName>
        <fullName evidence="1">Uncharacterized protein</fullName>
    </submittedName>
</protein>
<accession>A0AAV2CHD0</accession>
<dbReference type="GO" id="GO:0016757">
    <property type="term" value="F:glycosyltransferase activity"/>
    <property type="evidence" value="ECO:0007669"/>
    <property type="project" value="InterPro"/>
</dbReference>
<name>A0AAV2CHD0_9ROSI</name>
<proteinExistence type="predicted"/>
<dbReference type="PANTHER" id="PTHR20961">
    <property type="entry name" value="GLYCOSYLTRANSFERASE"/>
    <property type="match status" value="1"/>
</dbReference>
<evidence type="ECO:0000313" key="1">
    <source>
        <dbReference type="EMBL" id="CAL1355699.1"/>
    </source>
</evidence>
<dbReference type="PANTHER" id="PTHR20961:SF124">
    <property type="entry name" value="GLYCOSYLTRANSFERASE"/>
    <property type="match status" value="1"/>
</dbReference>
<keyword evidence="2" id="KW-1185">Reference proteome</keyword>
<dbReference type="EMBL" id="OZ034813">
    <property type="protein sequence ID" value="CAL1355699.1"/>
    <property type="molecule type" value="Genomic_DNA"/>
</dbReference>
<reference evidence="1 2" key="1">
    <citation type="submission" date="2024-04" db="EMBL/GenBank/DDBJ databases">
        <authorList>
            <person name="Fracassetti M."/>
        </authorList>
    </citation>
    <scope>NUCLEOTIDE SEQUENCE [LARGE SCALE GENOMIC DNA]</scope>
</reference>
<evidence type="ECO:0000313" key="2">
    <source>
        <dbReference type="Proteomes" id="UP001497516"/>
    </source>
</evidence>
<sequence length="91" mass="10675">MISTIDDLHLSPPLTTNNSKATTHDVPTVFFSTGGYTRNVYHEFKDDLIPLYITSHQYNKRVIFEFHDWWISKYSDIHSHLSNYPAVDFLL</sequence>
<gene>
    <name evidence="1" type="ORF">LTRI10_LOCUS3444</name>
</gene>
<dbReference type="AlphaFoldDB" id="A0AAV2CHD0"/>
<organism evidence="1 2">
    <name type="scientific">Linum trigynum</name>
    <dbReference type="NCBI Taxonomy" id="586398"/>
    <lineage>
        <taxon>Eukaryota</taxon>
        <taxon>Viridiplantae</taxon>
        <taxon>Streptophyta</taxon>
        <taxon>Embryophyta</taxon>
        <taxon>Tracheophyta</taxon>
        <taxon>Spermatophyta</taxon>
        <taxon>Magnoliopsida</taxon>
        <taxon>eudicotyledons</taxon>
        <taxon>Gunneridae</taxon>
        <taxon>Pentapetalae</taxon>
        <taxon>rosids</taxon>
        <taxon>fabids</taxon>
        <taxon>Malpighiales</taxon>
        <taxon>Linaceae</taxon>
        <taxon>Linum</taxon>
    </lineage>
</organism>
<dbReference type="InterPro" id="IPR007657">
    <property type="entry name" value="Glycosyltransferase_61"/>
</dbReference>